<organism evidence="10 11">
    <name type="scientific">Microbotryum saponariae</name>
    <dbReference type="NCBI Taxonomy" id="289078"/>
    <lineage>
        <taxon>Eukaryota</taxon>
        <taxon>Fungi</taxon>
        <taxon>Dikarya</taxon>
        <taxon>Basidiomycota</taxon>
        <taxon>Pucciniomycotina</taxon>
        <taxon>Microbotryomycetes</taxon>
        <taxon>Microbotryales</taxon>
        <taxon>Microbotryaceae</taxon>
        <taxon>Microbotryum</taxon>
    </lineage>
</organism>
<dbReference type="SUPFAM" id="SSF52121">
    <property type="entry name" value="Lumazine synthase"/>
    <property type="match status" value="1"/>
</dbReference>
<accession>A0A2X0L434</accession>
<dbReference type="GO" id="GO:0009231">
    <property type="term" value="P:riboflavin biosynthetic process"/>
    <property type="evidence" value="ECO:0007669"/>
    <property type="project" value="UniProtKB-UniPathway"/>
</dbReference>
<dbReference type="EMBL" id="FMWP01000011">
    <property type="protein sequence ID" value="SCZ87918.1"/>
    <property type="molecule type" value="Genomic_DNA"/>
</dbReference>
<evidence type="ECO:0000256" key="1">
    <source>
        <dbReference type="ARBA" id="ARBA00004917"/>
    </source>
</evidence>
<gene>
    <name evidence="10" type="ORF">BZ3500_MVSOF-1268-A1-R1_CHR2-3G05386</name>
</gene>
<dbReference type="GO" id="GO:0000906">
    <property type="term" value="F:6,7-dimethyl-8-ribityllumazine synthase activity"/>
    <property type="evidence" value="ECO:0007669"/>
    <property type="project" value="UniProtKB-EC"/>
</dbReference>
<dbReference type="Pfam" id="PF00885">
    <property type="entry name" value="DMRL_synthase"/>
    <property type="match status" value="1"/>
</dbReference>
<evidence type="ECO:0000313" key="10">
    <source>
        <dbReference type="EMBL" id="SCZ87918.1"/>
    </source>
</evidence>
<comment type="subunit">
    <text evidence="3">Homopentamer.</text>
</comment>
<dbReference type="InterPro" id="IPR002180">
    <property type="entry name" value="LS/RS"/>
</dbReference>
<dbReference type="EC" id="2.5.1.78" evidence="4 9"/>
<evidence type="ECO:0000313" key="11">
    <source>
        <dbReference type="Proteomes" id="UP000249723"/>
    </source>
</evidence>
<dbReference type="Proteomes" id="UP000249723">
    <property type="component" value="Unassembled WGS sequence"/>
</dbReference>
<proteinExistence type="inferred from homology"/>
<evidence type="ECO:0000256" key="8">
    <source>
        <dbReference type="ARBA" id="ARBA00072606"/>
    </source>
</evidence>
<evidence type="ECO:0000256" key="4">
    <source>
        <dbReference type="ARBA" id="ARBA00012664"/>
    </source>
</evidence>
<dbReference type="InterPro" id="IPR034964">
    <property type="entry name" value="LS"/>
</dbReference>
<comment type="pathway">
    <text evidence="1 9">Cofactor biosynthesis; riboflavin biosynthesis; riboflavin from 2-hydroxy-3-oxobutyl phosphate and 5-amino-6-(D-ribitylamino)uracil: step 1/2.</text>
</comment>
<name>A0A2X0L434_9BASI</name>
<dbReference type="AlphaFoldDB" id="A0A2X0L434"/>
<evidence type="ECO:0000256" key="6">
    <source>
        <dbReference type="ARBA" id="ARBA00022679"/>
    </source>
</evidence>
<dbReference type="GO" id="GO:0005758">
    <property type="term" value="C:mitochondrial intermembrane space"/>
    <property type="evidence" value="ECO:0007669"/>
    <property type="project" value="TreeGrafter"/>
</dbReference>
<dbReference type="UniPathway" id="UPA00275">
    <property type="reaction ID" value="UER00404"/>
</dbReference>
<dbReference type="STRING" id="289078.A0A2X0L434"/>
<dbReference type="FunFam" id="3.40.50.960:FF:000007">
    <property type="entry name" value="6,7-dimethyl-8-ribityllumazine synthase"/>
    <property type="match status" value="1"/>
</dbReference>
<dbReference type="PANTHER" id="PTHR21058:SF0">
    <property type="entry name" value="6,7-DIMETHYL-8-RIBITYLLUMAZINE SYNTHASE"/>
    <property type="match status" value="1"/>
</dbReference>
<dbReference type="CDD" id="cd09209">
    <property type="entry name" value="Lumazine_synthase-I"/>
    <property type="match status" value="1"/>
</dbReference>
<reference evidence="11" key="1">
    <citation type="submission" date="2016-10" db="EMBL/GenBank/DDBJ databases">
        <authorList>
            <person name="Jeantristanb JTB J.-T."/>
            <person name="Ricardo R."/>
        </authorList>
    </citation>
    <scope>NUCLEOTIDE SEQUENCE [LARGE SCALE GENOMIC DNA]</scope>
</reference>
<keyword evidence="11" id="KW-1185">Reference proteome</keyword>
<keyword evidence="6 9" id="KW-0808">Transferase</keyword>
<dbReference type="GO" id="GO:0009349">
    <property type="term" value="C:riboflavin synthase complex"/>
    <property type="evidence" value="ECO:0007669"/>
    <property type="project" value="UniProtKB-UniRule"/>
</dbReference>
<dbReference type="NCBIfam" id="TIGR00114">
    <property type="entry name" value="lumazine-synth"/>
    <property type="match status" value="1"/>
</dbReference>
<comment type="catalytic activity">
    <reaction evidence="7 9">
        <text>(2S)-2-hydroxy-3-oxobutyl phosphate + 5-amino-6-(D-ribitylamino)uracil = 6,7-dimethyl-8-(1-D-ribityl)lumazine + phosphate + 2 H2O + H(+)</text>
        <dbReference type="Rhea" id="RHEA:26152"/>
        <dbReference type="ChEBI" id="CHEBI:15377"/>
        <dbReference type="ChEBI" id="CHEBI:15378"/>
        <dbReference type="ChEBI" id="CHEBI:15934"/>
        <dbReference type="ChEBI" id="CHEBI:43474"/>
        <dbReference type="ChEBI" id="CHEBI:58201"/>
        <dbReference type="ChEBI" id="CHEBI:58830"/>
        <dbReference type="EC" id="2.5.1.78"/>
    </reaction>
</comment>
<evidence type="ECO:0000256" key="5">
    <source>
        <dbReference type="ARBA" id="ARBA00022619"/>
    </source>
</evidence>
<sequence>MTDTTIKGLQPSTETFDGSELTVLIVHARWNDTIISSLVDGTVQKLLSQGVKKENIRIETVPGSYELPMACASLIASSSAISAVIAIGCLIKGHTSHYEYISSAVTQGLMRVQLDSGVPVIYGVLNCLTDEQALLRAGIGGEGRNEGHNHGEDWGAAAVELASKCRKWKSG</sequence>
<dbReference type="InterPro" id="IPR036467">
    <property type="entry name" value="LS/RS_sf"/>
</dbReference>
<evidence type="ECO:0000256" key="9">
    <source>
        <dbReference type="RuleBase" id="RU003795"/>
    </source>
</evidence>
<dbReference type="OrthoDB" id="2965at2759"/>
<evidence type="ECO:0000256" key="3">
    <source>
        <dbReference type="ARBA" id="ARBA00011255"/>
    </source>
</evidence>
<keyword evidence="5 9" id="KW-0686">Riboflavin biosynthesis</keyword>
<dbReference type="PANTHER" id="PTHR21058">
    <property type="entry name" value="6,7-DIMETHYL-8-RIBITYLLUMAZINE SYNTHASE DMRL SYNTHASE LUMAZINE SYNTHASE"/>
    <property type="match status" value="1"/>
</dbReference>
<evidence type="ECO:0000256" key="2">
    <source>
        <dbReference type="ARBA" id="ARBA00007424"/>
    </source>
</evidence>
<evidence type="ECO:0000256" key="7">
    <source>
        <dbReference type="ARBA" id="ARBA00048785"/>
    </source>
</evidence>
<protein>
    <recommendedName>
        <fullName evidence="8 9">6,7-dimethyl-8-ribityllumazine synthase</fullName>
        <shortName evidence="9">DMRL synthase</shortName>
        <ecNumber evidence="4 9">2.5.1.78</ecNumber>
    </recommendedName>
</protein>
<dbReference type="Gene3D" id="3.40.50.960">
    <property type="entry name" value="Lumazine/riboflavin synthase"/>
    <property type="match status" value="2"/>
</dbReference>
<dbReference type="HAMAP" id="MF_00178">
    <property type="entry name" value="Lumazine_synth"/>
    <property type="match status" value="1"/>
</dbReference>
<comment type="function">
    <text evidence="9">Catalyzes the formation of 6,7-dimethyl-8-ribityllumazine by condensation of 5-amino-6-(D-ribitylamino)uracil with 3,4-dihydroxy-2-butanone 4-phosphate. This is the penultimate step in the biosynthesis of riboflavin.</text>
</comment>
<comment type="similarity">
    <text evidence="2 9">Belongs to the DMRL synthase family.</text>
</comment>